<dbReference type="InterPro" id="IPR003034">
    <property type="entry name" value="SAP_dom"/>
</dbReference>
<keyword evidence="5 8" id="KW-0863">Zinc-finger</keyword>
<dbReference type="AlphaFoldDB" id="A0AAN6MC08"/>
<reference evidence="13" key="2">
    <citation type="submission" date="2023-05" db="EMBL/GenBank/DDBJ databases">
        <authorList>
            <consortium name="Lawrence Berkeley National Laboratory"/>
            <person name="Steindorff A."/>
            <person name="Hensen N."/>
            <person name="Bonometti L."/>
            <person name="Westerberg I."/>
            <person name="Brannstrom I.O."/>
            <person name="Guillou S."/>
            <person name="Cros-Aarteil S."/>
            <person name="Calhoun S."/>
            <person name="Haridas S."/>
            <person name="Kuo A."/>
            <person name="Mondo S."/>
            <person name="Pangilinan J."/>
            <person name="Riley R."/>
            <person name="Labutti K."/>
            <person name="Andreopoulos B."/>
            <person name="Lipzen A."/>
            <person name="Chen C."/>
            <person name="Yanf M."/>
            <person name="Daum C."/>
            <person name="Ng V."/>
            <person name="Clum A."/>
            <person name="Ohm R."/>
            <person name="Martin F."/>
            <person name="Silar P."/>
            <person name="Natvig D."/>
            <person name="Lalanne C."/>
            <person name="Gautier V."/>
            <person name="Ament-Velasquez S.L."/>
            <person name="Kruys A."/>
            <person name="Hutchinson M.I."/>
            <person name="Powell A.J."/>
            <person name="Barry K."/>
            <person name="Miller A.N."/>
            <person name="Grigoriev I.V."/>
            <person name="Debuchy R."/>
            <person name="Gladieux P."/>
            <person name="Thoren M.H."/>
            <person name="Johannesson H."/>
        </authorList>
    </citation>
    <scope>NUCLEOTIDE SEQUENCE</scope>
    <source>
        <strain evidence="13">CBS 103.79</strain>
    </source>
</reference>
<feature type="compositionally biased region" description="Polar residues" evidence="9">
    <location>
        <begin position="466"/>
        <end position="475"/>
    </location>
</feature>
<dbReference type="PROSITE" id="PS51044">
    <property type="entry name" value="ZF_SP_RING"/>
    <property type="match status" value="1"/>
</dbReference>
<feature type="domain" description="SP-RING-type" evidence="11">
    <location>
        <begin position="365"/>
        <end position="450"/>
    </location>
</feature>
<dbReference type="GO" id="GO:0016925">
    <property type="term" value="P:protein sumoylation"/>
    <property type="evidence" value="ECO:0007669"/>
    <property type="project" value="TreeGrafter"/>
</dbReference>
<comment type="pathway">
    <text evidence="1">Protein modification; protein sumoylation.</text>
</comment>
<dbReference type="SMART" id="SM00513">
    <property type="entry name" value="SAP"/>
    <property type="match status" value="1"/>
</dbReference>
<keyword evidence="3" id="KW-0808">Transferase</keyword>
<evidence type="ECO:0000259" key="10">
    <source>
        <dbReference type="PROSITE" id="PS50800"/>
    </source>
</evidence>
<dbReference type="Pfam" id="PF02891">
    <property type="entry name" value="zf-MIZ"/>
    <property type="match status" value="1"/>
</dbReference>
<keyword evidence="7" id="KW-0862">Zinc</keyword>
<evidence type="ECO:0000256" key="3">
    <source>
        <dbReference type="ARBA" id="ARBA00022679"/>
    </source>
</evidence>
<dbReference type="PANTHER" id="PTHR10782:SF4">
    <property type="entry name" value="TONALLI, ISOFORM E"/>
    <property type="match status" value="1"/>
</dbReference>
<sequence>MADKAAEVQSLVRTIQVPAISKAVLQSICTVNGIPKTGNKSELQRRIIQQINTCSDTRDWERLQEIRESIVTRAPIFVTPALVSQSQAQSQPQQPQTQPQQTQPQQTQPQQTQTQQTQPQQSSSQAHLRSQPLPQSPYYQSAQPSASSSSYAMAPYGQSSYGALNGLRSQNPPAHSSPYLSAANGASSRLRPNAGLVHPTISFKHSPFYELKYQVGEARTLEVMAAHRNSERISLKVQDHPALALCVNDPSMRVMVFCAAGNQGVQDVAFPYQCELKVNGGDIKANLRGLKNKPGSTRPVDITDSLRLRPAGYTNNVELTYALTQKKFYLCLIVSRSVPIETLVSQIQKKIRKESVVAEITKKAADPDVVATSQNLSLKCPLSYMRLSLPCRGLSCNHIQCFDATSYLQLQEQGPQWLCPICNKPAPFEQLAIDEYARQILTQTADSVEQVTIEPSGEWAVPGARKQSTPKQETSYVDDDDVVVSEVSRAGSRSAAPSSVAYQHQPTPHLATPTSVASRDTSAAPRSSNKRPAPEVIDLTLSDDEDDAPPPPKRTKYGAGYSTVLF</sequence>
<keyword evidence="6" id="KW-0833">Ubl conjugation pathway</keyword>
<dbReference type="Gene3D" id="3.30.40.10">
    <property type="entry name" value="Zinc/RING finger domain, C3HC4 (zinc finger)"/>
    <property type="match status" value="1"/>
</dbReference>
<keyword evidence="14" id="KW-1185">Reference proteome</keyword>
<evidence type="ECO:0000313" key="14">
    <source>
        <dbReference type="Proteomes" id="UP001303889"/>
    </source>
</evidence>
<dbReference type="CDD" id="cd16792">
    <property type="entry name" value="SP-RING_Siz-like"/>
    <property type="match status" value="1"/>
</dbReference>
<accession>A0AAN6MC08</accession>
<evidence type="ECO:0000256" key="9">
    <source>
        <dbReference type="SAM" id="MobiDB-lite"/>
    </source>
</evidence>
<dbReference type="Gene3D" id="2.60.120.780">
    <property type="entry name" value="PINIT domain"/>
    <property type="match status" value="1"/>
</dbReference>
<evidence type="ECO:0000259" key="11">
    <source>
        <dbReference type="PROSITE" id="PS51044"/>
    </source>
</evidence>
<dbReference type="GO" id="GO:0000785">
    <property type="term" value="C:chromatin"/>
    <property type="evidence" value="ECO:0007669"/>
    <property type="project" value="TreeGrafter"/>
</dbReference>
<dbReference type="Pfam" id="PF14324">
    <property type="entry name" value="PINIT"/>
    <property type="match status" value="1"/>
</dbReference>
<dbReference type="Proteomes" id="UP001303889">
    <property type="component" value="Unassembled WGS sequence"/>
</dbReference>
<dbReference type="GO" id="GO:0061665">
    <property type="term" value="F:SUMO ligase activity"/>
    <property type="evidence" value="ECO:0007669"/>
    <property type="project" value="TreeGrafter"/>
</dbReference>
<dbReference type="InterPro" id="IPR038654">
    <property type="entry name" value="PINIT_sf"/>
</dbReference>
<dbReference type="EMBL" id="MU856207">
    <property type="protein sequence ID" value="KAK3897296.1"/>
    <property type="molecule type" value="Genomic_DNA"/>
</dbReference>
<feature type="compositionally biased region" description="Polar residues" evidence="9">
    <location>
        <begin position="164"/>
        <end position="174"/>
    </location>
</feature>
<feature type="domain" description="SAP" evidence="10">
    <location>
        <begin position="17"/>
        <end position="51"/>
    </location>
</feature>
<proteinExistence type="inferred from homology"/>
<evidence type="ECO:0000313" key="13">
    <source>
        <dbReference type="EMBL" id="KAK3897296.1"/>
    </source>
</evidence>
<dbReference type="InterPro" id="IPR013083">
    <property type="entry name" value="Znf_RING/FYVE/PHD"/>
</dbReference>
<keyword evidence="4" id="KW-0479">Metal-binding</keyword>
<feature type="region of interest" description="Disordered" evidence="9">
    <location>
        <begin position="453"/>
        <end position="566"/>
    </location>
</feature>
<comment type="caution">
    <text evidence="13">The sequence shown here is derived from an EMBL/GenBank/DDBJ whole genome shotgun (WGS) entry which is preliminary data.</text>
</comment>
<evidence type="ECO:0000256" key="8">
    <source>
        <dbReference type="PROSITE-ProRule" id="PRU00452"/>
    </source>
</evidence>
<name>A0AAN6MC08_9PEZI</name>
<feature type="domain" description="PINIT" evidence="12">
    <location>
        <begin position="189"/>
        <end position="338"/>
    </location>
</feature>
<organism evidence="13 14">
    <name type="scientific">Staphylotrichum tortipilum</name>
    <dbReference type="NCBI Taxonomy" id="2831512"/>
    <lineage>
        <taxon>Eukaryota</taxon>
        <taxon>Fungi</taxon>
        <taxon>Dikarya</taxon>
        <taxon>Ascomycota</taxon>
        <taxon>Pezizomycotina</taxon>
        <taxon>Sordariomycetes</taxon>
        <taxon>Sordariomycetidae</taxon>
        <taxon>Sordariales</taxon>
        <taxon>Chaetomiaceae</taxon>
        <taxon>Staphylotrichum</taxon>
    </lineage>
</organism>
<feature type="region of interest" description="Disordered" evidence="9">
    <location>
        <begin position="83"/>
        <end position="151"/>
    </location>
</feature>
<evidence type="ECO:0000256" key="5">
    <source>
        <dbReference type="ARBA" id="ARBA00022771"/>
    </source>
</evidence>
<protein>
    <submittedName>
        <fullName evidence="13">PINIT domain-containing protein</fullName>
    </submittedName>
</protein>
<feature type="compositionally biased region" description="Polar residues" evidence="9">
    <location>
        <begin position="502"/>
        <end position="527"/>
    </location>
</feature>
<dbReference type="PROSITE" id="PS50800">
    <property type="entry name" value="SAP"/>
    <property type="match status" value="1"/>
</dbReference>
<evidence type="ECO:0000256" key="4">
    <source>
        <dbReference type="ARBA" id="ARBA00022723"/>
    </source>
</evidence>
<dbReference type="InterPro" id="IPR031141">
    <property type="entry name" value="SIZ1/2_SP-RING"/>
</dbReference>
<dbReference type="InterPro" id="IPR023321">
    <property type="entry name" value="PINIT"/>
</dbReference>
<dbReference type="Pfam" id="PF02037">
    <property type="entry name" value="SAP"/>
    <property type="match status" value="1"/>
</dbReference>
<evidence type="ECO:0000256" key="6">
    <source>
        <dbReference type="ARBA" id="ARBA00022786"/>
    </source>
</evidence>
<evidence type="ECO:0000256" key="7">
    <source>
        <dbReference type="ARBA" id="ARBA00022833"/>
    </source>
</evidence>
<feature type="region of interest" description="Disordered" evidence="9">
    <location>
        <begin position="164"/>
        <end position="185"/>
    </location>
</feature>
<dbReference type="GO" id="GO:0008270">
    <property type="term" value="F:zinc ion binding"/>
    <property type="evidence" value="ECO:0007669"/>
    <property type="project" value="UniProtKB-KW"/>
</dbReference>
<evidence type="ECO:0000259" key="12">
    <source>
        <dbReference type="PROSITE" id="PS51466"/>
    </source>
</evidence>
<reference evidence="13" key="1">
    <citation type="journal article" date="2023" name="Mol. Phylogenet. Evol.">
        <title>Genome-scale phylogeny and comparative genomics of the fungal order Sordariales.</title>
        <authorList>
            <person name="Hensen N."/>
            <person name="Bonometti L."/>
            <person name="Westerberg I."/>
            <person name="Brannstrom I.O."/>
            <person name="Guillou S."/>
            <person name="Cros-Aarteil S."/>
            <person name="Calhoun S."/>
            <person name="Haridas S."/>
            <person name="Kuo A."/>
            <person name="Mondo S."/>
            <person name="Pangilinan J."/>
            <person name="Riley R."/>
            <person name="LaButti K."/>
            <person name="Andreopoulos B."/>
            <person name="Lipzen A."/>
            <person name="Chen C."/>
            <person name="Yan M."/>
            <person name="Daum C."/>
            <person name="Ng V."/>
            <person name="Clum A."/>
            <person name="Steindorff A."/>
            <person name="Ohm R.A."/>
            <person name="Martin F."/>
            <person name="Silar P."/>
            <person name="Natvig D.O."/>
            <person name="Lalanne C."/>
            <person name="Gautier V."/>
            <person name="Ament-Velasquez S.L."/>
            <person name="Kruys A."/>
            <person name="Hutchinson M.I."/>
            <person name="Powell A.J."/>
            <person name="Barry K."/>
            <person name="Miller A.N."/>
            <person name="Grigoriev I.V."/>
            <person name="Debuchy R."/>
            <person name="Gladieux P."/>
            <person name="Hiltunen Thoren M."/>
            <person name="Johannesson H."/>
        </authorList>
    </citation>
    <scope>NUCLEOTIDE SEQUENCE</scope>
    <source>
        <strain evidence="13">CBS 103.79</strain>
    </source>
</reference>
<feature type="compositionally biased region" description="Low complexity" evidence="9">
    <location>
        <begin position="487"/>
        <end position="501"/>
    </location>
</feature>
<dbReference type="PROSITE" id="PS51466">
    <property type="entry name" value="PINIT"/>
    <property type="match status" value="1"/>
</dbReference>
<evidence type="ECO:0000256" key="2">
    <source>
        <dbReference type="ARBA" id="ARBA00005383"/>
    </source>
</evidence>
<dbReference type="InterPro" id="IPR004181">
    <property type="entry name" value="Znf_MIZ"/>
</dbReference>
<evidence type="ECO:0000256" key="1">
    <source>
        <dbReference type="ARBA" id="ARBA00004718"/>
    </source>
</evidence>
<dbReference type="PANTHER" id="PTHR10782">
    <property type="entry name" value="ZINC FINGER MIZ DOMAIN-CONTAINING PROTEIN"/>
    <property type="match status" value="1"/>
</dbReference>
<comment type="similarity">
    <text evidence="2">Belongs to the PIAS family.</text>
</comment>
<feature type="compositionally biased region" description="Low complexity" evidence="9">
    <location>
        <begin position="84"/>
        <end position="151"/>
    </location>
</feature>
<gene>
    <name evidence="13" type="ORF">C8A05DRAFT_39158</name>
</gene>